<dbReference type="EMBL" id="BAABFO010000028">
    <property type="protein sequence ID" value="GAA4341112.1"/>
    <property type="molecule type" value="Genomic_DNA"/>
</dbReference>
<feature type="domain" description="AMP-binding enzyme C-terminal" evidence="6">
    <location>
        <begin position="453"/>
        <end position="531"/>
    </location>
</feature>
<dbReference type="SUPFAM" id="SSF56801">
    <property type="entry name" value="Acetyl-CoA synthetase-like"/>
    <property type="match status" value="1"/>
</dbReference>
<keyword evidence="4" id="KW-0067">ATP-binding</keyword>
<gene>
    <name evidence="7" type="ORF">GCM10023144_41420</name>
</gene>
<comment type="similarity">
    <text evidence="1">Belongs to the ATP-dependent AMP-binding enzyme family.</text>
</comment>
<evidence type="ECO:0000256" key="1">
    <source>
        <dbReference type="ARBA" id="ARBA00006432"/>
    </source>
</evidence>
<organism evidence="7 8">
    <name type="scientific">Pigmentiphaga soli</name>
    <dbReference type="NCBI Taxonomy" id="1007095"/>
    <lineage>
        <taxon>Bacteria</taxon>
        <taxon>Pseudomonadati</taxon>
        <taxon>Pseudomonadota</taxon>
        <taxon>Betaproteobacteria</taxon>
        <taxon>Burkholderiales</taxon>
        <taxon>Alcaligenaceae</taxon>
        <taxon>Pigmentiphaga</taxon>
    </lineage>
</organism>
<protein>
    <submittedName>
        <fullName evidence="7">AMP-binding protein</fullName>
    </submittedName>
</protein>
<name>A0ABP8HLS4_9BURK</name>
<dbReference type="Gene3D" id="3.40.50.12780">
    <property type="entry name" value="N-terminal domain of ligase-like"/>
    <property type="match status" value="1"/>
</dbReference>
<dbReference type="PANTHER" id="PTHR43605">
    <property type="entry name" value="ACYL-COENZYME A SYNTHETASE"/>
    <property type="match status" value="1"/>
</dbReference>
<keyword evidence="2" id="KW-0436">Ligase</keyword>
<sequence>MNDQYEALYTTFRWWVPQRFNLAEVCCRRWTHTSSDARRIAVYAEDPQGQREVWTFARLQEYANRLSNGLRRTGVQRGDRVAIALPQRPEALVAHLAVYQMGAIAVPLSAGLDAAVFEQRLRDSEARIALVDAAGADALLRAVDRCPLLRQSIGIDLDDERVLPWRSLIARQESAFDMQPTAASDPALLLYTPGTGGAPKGILLPHAALIGNLPGFVSAQDWFPQRTDILWTAFDWAGAQGLFGAVLPCLYFGQPLVASRQPHTAAETLALLERYQVSNAALAPADLRALLQAAEGGGHELALRALAVTGAPLGAGLFERCVRTLDVIPNETYGQAEVGIVAGQSRDKWPARPGSMGRPYPGHQVVVADPSGRVLPAGAVGEILVNRYDLTGHPDPAFFLGYWRGEEAGRPSGGIWHRTGDLAHADEDGYLWFAGRAEDAIVIDGHRFAPEAIEDCLLQLPELADAAVVAVTGAEGRPMVKAFVVRAGEAGTGEEDLLPAAVADHARRHLPPGQAPAAIEFVARLPRTADGRLRRHVLRQQEEERAARQPVG</sequence>
<dbReference type="Pfam" id="PF00501">
    <property type="entry name" value="AMP-binding"/>
    <property type="match status" value="1"/>
</dbReference>
<proteinExistence type="inferred from homology"/>
<accession>A0ABP8HLS4</accession>
<feature type="domain" description="AMP-dependent synthetase/ligase" evidence="5">
    <location>
        <begin position="38"/>
        <end position="388"/>
    </location>
</feature>
<comment type="caution">
    <text evidence="7">The sequence shown here is derived from an EMBL/GenBank/DDBJ whole genome shotgun (WGS) entry which is preliminary data.</text>
</comment>
<evidence type="ECO:0000259" key="5">
    <source>
        <dbReference type="Pfam" id="PF00501"/>
    </source>
</evidence>
<dbReference type="InterPro" id="IPR025110">
    <property type="entry name" value="AMP-bd_C"/>
</dbReference>
<dbReference type="Proteomes" id="UP001501671">
    <property type="component" value="Unassembled WGS sequence"/>
</dbReference>
<reference evidence="8" key="1">
    <citation type="journal article" date="2019" name="Int. J. Syst. Evol. Microbiol.">
        <title>The Global Catalogue of Microorganisms (GCM) 10K type strain sequencing project: providing services to taxonomists for standard genome sequencing and annotation.</title>
        <authorList>
            <consortium name="The Broad Institute Genomics Platform"/>
            <consortium name="The Broad Institute Genome Sequencing Center for Infectious Disease"/>
            <person name="Wu L."/>
            <person name="Ma J."/>
        </authorList>
    </citation>
    <scope>NUCLEOTIDE SEQUENCE [LARGE SCALE GENOMIC DNA]</scope>
    <source>
        <strain evidence="8">JCM 17666</strain>
    </source>
</reference>
<dbReference type="Pfam" id="PF13193">
    <property type="entry name" value="AMP-binding_C"/>
    <property type="match status" value="1"/>
</dbReference>
<dbReference type="InterPro" id="IPR042099">
    <property type="entry name" value="ANL_N_sf"/>
</dbReference>
<dbReference type="InterPro" id="IPR000873">
    <property type="entry name" value="AMP-dep_synth/lig_dom"/>
</dbReference>
<dbReference type="InterPro" id="IPR051087">
    <property type="entry name" value="Mitochondrial_ACSM"/>
</dbReference>
<dbReference type="Gene3D" id="3.30.300.30">
    <property type="match status" value="1"/>
</dbReference>
<dbReference type="RefSeq" id="WP_345251816.1">
    <property type="nucleotide sequence ID" value="NZ_BAABFO010000028.1"/>
</dbReference>
<evidence type="ECO:0000313" key="7">
    <source>
        <dbReference type="EMBL" id="GAA4341112.1"/>
    </source>
</evidence>
<evidence type="ECO:0000259" key="6">
    <source>
        <dbReference type="Pfam" id="PF13193"/>
    </source>
</evidence>
<keyword evidence="3" id="KW-0547">Nucleotide-binding</keyword>
<evidence type="ECO:0000313" key="8">
    <source>
        <dbReference type="Proteomes" id="UP001501671"/>
    </source>
</evidence>
<keyword evidence="8" id="KW-1185">Reference proteome</keyword>
<evidence type="ECO:0000256" key="4">
    <source>
        <dbReference type="ARBA" id="ARBA00022840"/>
    </source>
</evidence>
<dbReference type="InterPro" id="IPR045851">
    <property type="entry name" value="AMP-bd_C_sf"/>
</dbReference>
<evidence type="ECO:0000256" key="2">
    <source>
        <dbReference type="ARBA" id="ARBA00022598"/>
    </source>
</evidence>
<evidence type="ECO:0000256" key="3">
    <source>
        <dbReference type="ARBA" id="ARBA00022741"/>
    </source>
</evidence>
<dbReference type="PANTHER" id="PTHR43605:SF10">
    <property type="entry name" value="ACYL-COA SYNTHETASE MEDIUM CHAIN FAMILY MEMBER 3"/>
    <property type="match status" value="1"/>
</dbReference>